<dbReference type="Pfam" id="PF01536">
    <property type="entry name" value="SAM_decarbox"/>
    <property type="match status" value="1"/>
</dbReference>
<reference evidence="5 6" key="1">
    <citation type="journal article" date="2020" name="Nat. Food">
        <title>A phased Vanilla planifolia genome enables genetic improvement of flavour and production.</title>
        <authorList>
            <person name="Hasing T."/>
            <person name="Tang H."/>
            <person name="Brym M."/>
            <person name="Khazi F."/>
            <person name="Huang T."/>
            <person name="Chambers A.H."/>
        </authorList>
    </citation>
    <scope>NUCLEOTIDE SEQUENCE [LARGE SCALE GENOMIC DNA]</scope>
    <source>
        <tissue evidence="5">Leaf</tissue>
    </source>
</reference>
<gene>
    <name evidence="5" type="ORF">HPP92_017972</name>
</gene>
<dbReference type="Gene3D" id="3.60.90.10">
    <property type="entry name" value="S-adenosylmethionine decarboxylase"/>
    <property type="match status" value="1"/>
</dbReference>
<dbReference type="GO" id="GO:0006597">
    <property type="term" value="P:spermine biosynthetic process"/>
    <property type="evidence" value="ECO:0007669"/>
    <property type="project" value="TreeGrafter"/>
</dbReference>
<evidence type="ECO:0000256" key="4">
    <source>
        <dbReference type="ARBA" id="ARBA00023115"/>
    </source>
</evidence>
<sequence length="182" mass="20326">MRGHQSSSRIPQWACFSAKEMTWSSGISEIIPEMEICDFEFDPCGYSMNGICNQALSTIHVTPEEGFSYASYEAMGFEPNAISYGCLIERVLRCFEPADFSVAVTIFGGHSFACSYGKKVDVDGYNCKDLVQQHLPGGGLLLYQSFSRSVIDSACSPRSTLYCCDEEEFMEQNIVENKKMVF</sequence>
<evidence type="ECO:0000313" key="5">
    <source>
        <dbReference type="EMBL" id="KAG0468644.1"/>
    </source>
</evidence>
<protein>
    <recommendedName>
        <fullName evidence="7">S-adenosylmethionine decarboxylase proenzyme</fullName>
    </recommendedName>
</protein>
<dbReference type="OrthoDB" id="1068353at2759"/>
<evidence type="ECO:0000256" key="1">
    <source>
        <dbReference type="ARBA" id="ARBA00004911"/>
    </source>
</evidence>
<dbReference type="AlphaFoldDB" id="A0A835QFG6"/>
<proteinExistence type="inferred from homology"/>
<evidence type="ECO:0008006" key="7">
    <source>
        <dbReference type="Google" id="ProtNLM"/>
    </source>
</evidence>
<organism evidence="5 6">
    <name type="scientific">Vanilla planifolia</name>
    <name type="common">Vanilla</name>
    <dbReference type="NCBI Taxonomy" id="51239"/>
    <lineage>
        <taxon>Eukaryota</taxon>
        <taxon>Viridiplantae</taxon>
        <taxon>Streptophyta</taxon>
        <taxon>Embryophyta</taxon>
        <taxon>Tracheophyta</taxon>
        <taxon>Spermatophyta</taxon>
        <taxon>Magnoliopsida</taxon>
        <taxon>Liliopsida</taxon>
        <taxon>Asparagales</taxon>
        <taxon>Orchidaceae</taxon>
        <taxon>Vanilloideae</taxon>
        <taxon>Vanilleae</taxon>
        <taxon>Vanilla</taxon>
    </lineage>
</organism>
<dbReference type="InterPro" id="IPR048283">
    <property type="entry name" value="AdoMetDC-like"/>
</dbReference>
<comment type="caution">
    <text evidence="5">The sequence shown here is derived from an EMBL/GenBank/DDBJ whole genome shotgun (WGS) entry which is preliminary data.</text>
</comment>
<dbReference type="PANTHER" id="PTHR11570">
    <property type="entry name" value="S-ADENOSYLMETHIONINE DECARBOXYLASE"/>
    <property type="match status" value="1"/>
</dbReference>
<evidence type="ECO:0000313" key="6">
    <source>
        <dbReference type="Proteomes" id="UP000639772"/>
    </source>
</evidence>
<dbReference type="PANTHER" id="PTHR11570:SF0">
    <property type="entry name" value="S-ADENOSYLMETHIONINE DECARBOXYLASE PROENZYME"/>
    <property type="match status" value="1"/>
</dbReference>
<dbReference type="GO" id="GO:0004014">
    <property type="term" value="F:adenosylmethionine decarboxylase activity"/>
    <property type="evidence" value="ECO:0007669"/>
    <property type="project" value="InterPro"/>
</dbReference>
<dbReference type="InterPro" id="IPR016067">
    <property type="entry name" value="S-AdoMet_deCO2ase_core"/>
</dbReference>
<dbReference type="UniPathway" id="UPA00331">
    <property type="reaction ID" value="UER00451"/>
</dbReference>
<dbReference type="SUPFAM" id="SSF56276">
    <property type="entry name" value="S-adenosylmethionine decarboxylase"/>
    <property type="match status" value="1"/>
</dbReference>
<accession>A0A835QFG6</accession>
<keyword evidence="3" id="KW-0745">Spermidine biosynthesis</keyword>
<comment type="similarity">
    <text evidence="2">Belongs to the eukaryotic AdoMetDC family.</text>
</comment>
<dbReference type="GO" id="GO:0005829">
    <property type="term" value="C:cytosol"/>
    <property type="evidence" value="ECO:0007669"/>
    <property type="project" value="TreeGrafter"/>
</dbReference>
<dbReference type="EMBL" id="JADCNM010000009">
    <property type="protein sequence ID" value="KAG0468644.1"/>
    <property type="molecule type" value="Genomic_DNA"/>
</dbReference>
<evidence type="ECO:0000256" key="3">
    <source>
        <dbReference type="ARBA" id="ARBA00023066"/>
    </source>
</evidence>
<dbReference type="Proteomes" id="UP000639772">
    <property type="component" value="Chromosome 9"/>
</dbReference>
<evidence type="ECO:0000256" key="2">
    <source>
        <dbReference type="ARBA" id="ARBA00008466"/>
    </source>
</evidence>
<dbReference type="GO" id="GO:0008295">
    <property type="term" value="P:spermidine biosynthetic process"/>
    <property type="evidence" value="ECO:0007669"/>
    <property type="project" value="UniProtKB-KW"/>
</dbReference>
<keyword evidence="4" id="KW-0620">Polyamine biosynthesis</keyword>
<comment type="pathway">
    <text evidence="1">Amine and polyamine biosynthesis; S-adenosylmethioninamine biosynthesis; S-adenosylmethioninamine from S-adenosyl-L-methionine: step 1/1.</text>
</comment>
<name>A0A835QFG6_VANPL</name>